<reference evidence="1 2" key="1">
    <citation type="journal article" date="2021" name="Elife">
        <title>Chloroplast acquisition without the gene transfer in kleptoplastic sea slugs, Plakobranchus ocellatus.</title>
        <authorList>
            <person name="Maeda T."/>
            <person name="Takahashi S."/>
            <person name="Yoshida T."/>
            <person name="Shimamura S."/>
            <person name="Takaki Y."/>
            <person name="Nagai Y."/>
            <person name="Toyoda A."/>
            <person name="Suzuki Y."/>
            <person name="Arimoto A."/>
            <person name="Ishii H."/>
            <person name="Satoh N."/>
            <person name="Nishiyama T."/>
            <person name="Hasebe M."/>
            <person name="Maruyama T."/>
            <person name="Minagawa J."/>
            <person name="Obokata J."/>
            <person name="Shigenobu S."/>
        </authorList>
    </citation>
    <scope>NUCLEOTIDE SEQUENCE [LARGE SCALE GENOMIC DNA]</scope>
</reference>
<gene>
    <name evidence="1" type="ORF">ElyMa_003528700</name>
</gene>
<keyword evidence="2" id="KW-1185">Reference proteome</keyword>
<dbReference type="Proteomes" id="UP000762676">
    <property type="component" value="Unassembled WGS sequence"/>
</dbReference>
<dbReference type="AlphaFoldDB" id="A0AAV4EHZ9"/>
<evidence type="ECO:0000313" key="2">
    <source>
        <dbReference type="Proteomes" id="UP000762676"/>
    </source>
</evidence>
<proteinExistence type="predicted"/>
<dbReference type="EMBL" id="BMAT01007234">
    <property type="protein sequence ID" value="GFR60355.1"/>
    <property type="molecule type" value="Genomic_DNA"/>
</dbReference>
<organism evidence="1 2">
    <name type="scientific">Elysia marginata</name>
    <dbReference type="NCBI Taxonomy" id="1093978"/>
    <lineage>
        <taxon>Eukaryota</taxon>
        <taxon>Metazoa</taxon>
        <taxon>Spiralia</taxon>
        <taxon>Lophotrochozoa</taxon>
        <taxon>Mollusca</taxon>
        <taxon>Gastropoda</taxon>
        <taxon>Heterobranchia</taxon>
        <taxon>Euthyneura</taxon>
        <taxon>Panpulmonata</taxon>
        <taxon>Sacoglossa</taxon>
        <taxon>Placobranchoidea</taxon>
        <taxon>Plakobranchidae</taxon>
        <taxon>Elysia</taxon>
    </lineage>
</organism>
<evidence type="ECO:0000313" key="1">
    <source>
        <dbReference type="EMBL" id="GFR60355.1"/>
    </source>
</evidence>
<protein>
    <submittedName>
        <fullName evidence="1">Uncharacterized protein</fullName>
    </submittedName>
</protein>
<comment type="caution">
    <text evidence="1">The sequence shown here is derived from an EMBL/GenBank/DDBJ whole genome shotgun (WGS) entry which is preliminary data.</text>
</comment>
<sequence length="131" mass="14010">MGVRIRIQAVRTSTPGAAAAAGLRLLLLRRRLGQIEISIIGKSSLFSFPNAIDCSPRSYLYRFLIFVPSVLWVKLKQRAPNHTTLLASLATLRGLQSGDGEGGTFSSVAFEEGASCGGVSRSFSQGKAIIK</sequence>
<accession>A0AAV4EHZ9</accession>
<name>A0AAV4EHZ9_9GAST</name>